<accession>A0ABS5J0Y8</accession>
<evidence type="ECO:0000313" key="2">
    <source>
        <dbReference type="EMBL" id="MBS0028092.1"/>
    </source>
</evidence>
<feature type="domain" description="Transglutaminase-like" evidence="1">
    <location>
        <begin position="114"/>
        <end position="180"/>
    </location>
</feature>
<sequence>MTRSGYLLLFVLMLFPYKSHCQGIKPVMVYTKIDSIARTVQYQGDICRLTNELTAPYPEKLAKARAIFIWITENIRYDYKFVNKGKTITPPPCKTGANCEAILQDWERNYLDKILRKKKAICNGYSRLFKRMCNLAGIRCEIIDGYTKTKHYQVGTAGSVNHAWNAVWLDSSWQLADATWASGTCEETSTGKLRPFEKQYDDYYWLTSFHDFTRNHYPKDGRWVFEDNYTKEKFANNPFYEPGYISNIQLLSPGSGVITAKKGDTIHFVIKYTDLVDKVQINSNLFRNLAVEKKIKISRRRSVRVTDTFALNKQRYTPFTRNGNRYLFDYVVTDPFLNYVEILFDYRRMLRFRIMVEKI</sequence>
<dbReference type="PANTHER" id="PTHR46333:SF2">
    <property type="entry name" value="CYTOKINESIS PROTEIN 3"/>
    <property type="match status" value="1"/>
</dbReference>
<reference evidence="2 3" key="1">
    <citation type="submission" date="2021-04" db="EMBL/GenBank/DDBJ databases">
        <title>Chitinophaga sp. nov., isolated from the rhizosphere soil.</title>
        <authorList>
            <person name="He S."/>
        </authorList>
    </citation>
    <scope>NUCLEOTIDE SEQUENCE [LARGE SCALE GENOMIC DNA]</scope>
    <source>
        <strain evidence="2 3">2R12</strain>
    </source>
</reference>
<evidence type="ECO:0000259" key="1">
    <source>
        <dbReference type="SMART" id="SM00460"/>
    </source>
</evidence>
<dbReference type="InterPro" id="IPR038765">
    <property type="entry name" value="Papain-like_cys_pep_sf"/>
</dbReference>
<dbReference type="EMBL" id="JAGTXB010000005">
    <property type="protein sequence ID" value="MBS0028092.1"/>
    <property type="molecule type" value="Genomic_DNA"/>
</dbReference>
<gene>
    <name evidence="2" type="ORF">KE626_12310</name>
</gene>
<dbReference type="SMART" id="SM00460">
    <property type="entry name" value="TGc"/>
    <property type="match status" value="1"/>
</dbReference>
<organism evidence="2 3">
    <name type="scientific">Chitinophaga hostae</name>
    <dbReference type="NCBI Taxonomy" id="2831022"/>
    <lineage>
        <taxon>Bacteria</taxon>
        <taxon>Pseudomonadati</taxon>
        <taxon>Bacteroidota</taxon>
        <taxon>Chitinophagia</taxon>
        <taxon>Chitinophagales</taxon>
        <taxon>Chitinophagaceae</taxon>
        <taxon>Chitinophaga</taxon>
    </lineage>
</organism>
<dbReference type="RefSeq" id="WP_211973206.1">
    <property type="nucleotide sequence ID" value="NZ_CBFHAM010000003.1"/>
</dbReference>
<comment type="caution">
    <text evidence="2">The sequence shown here is derived from an EMBL/GenBank/DDBJ whole genome shotgun (WGS) entry which is preliminary data.</text>
</comment>
<name>A0ABS5J0Y8_9BACT</name>
<dbReference type="Pfam" id="PF01841">
    <property type="entry name" value="Transglut_core"/>
    <property type="match status" value="1"/>
</dbReference>
<dbReference type="PANTHER" id="PTHR46333">
    <property type="entry name" value="CYTOKINESIS PROTEIN 3"/>
    <property type="match status" value="1"/>
</dbReference>
<keyword evidence="3" id="KW-1185">Reference proteome</keyword>
<dbReference type="InterPro" id="IPR052557">
    <property type="entry name" value="CAP/Cytokinesis_protein"/>
</dbReference>
<dbReference type="InterPro" id="IPR002931">
    <property type="entry name" value="Transglutaminase-like"/>
</dbReference>
<protein>
    <recommendedName>
        <fullName evidence="1">Transglutaminase-like domain-containing protein</fullName>
    </recommendedName>
</protein>
<dbReference type="Gene3D" id="3.10.620.30">
    <property type="match status" value="1"/>
</dbReference>
<dbReference type="SUPFAM" id="SSF54001">
    <property type="entry name" value="Cysteine proteinases"/>
    <property type="match status" value="1"/>
</dbReference>
<proteinExistence type="predicted"/>
<dbReference type="Proteomes" id="UP000676386">
    <property type="component" value="Unassembled WGS sequence"/>
</dbReference>
<evidence type="ECO:0000313" key="3">
    <source>
        <dbReference type="Proteomes" id="UP000676386"/>
    </source>
</evidence>